<dbReference type="SUPFAM" id="SSF101908">
    <property type="entry name" value="Putative isomerase YbhE"/>
    <property type="match status" value="1"/>
</dbReference>
<dbReference type="InterPro" id="IPR015943">
    <property type="entry name" value="WD40/YVTN_repeat-like_dom_sf"/>
</dbReference>
<reference evidence="1 2" key="1">
    <citation type="submission" date="2024-02" db="EMBL/GenBank/DDBJ databases">
        <authorList>
            <person name="Chen Y."/>
            <person name="Shah S."/>
            <person name="Dougan E. K."/>
            <person name="Thang M."/>
            <person name="Chan C."/>
        </authorList>
    </citation>
    <scope>NUCLEOTIDE SEQUENCE [LARGE SCALE GENOMIC DNA]</scope>
</reference>
<organism evidence="1 2">
    <name type="scientific">Durusdinium trenchii</name>
    <dbReference type="NCBI Taxonomy" id="1381693"/>
    <lineage>
        <taxon>Eukaryota</taxon>
        <taxon>Sar</taxon>
        <taxon>Alveolata</taxon>
        <taxon>Dinophyceae</taxon>
        <taxon>Suessiales</taxon>
        <taxon>Symbiodiniaceae</taxon>
        <taxon>Durusdinium</taxon>
    </lineage>
</organism>
<evidence type="ECO:0000313" key="2">
    <source>
        <dbReference type="Proteomes" id="UP001642484"/>
    </source>
</evidence>
<proteinExistence type="predicted"/>
<keyword evidence="2" id="KW-1185">Reference proteome</keyword>
<dbReference type="Gene3D" id="2.130.10.10">
    <property type="entry name" value="YVTN repeat-like/Quinoprotein amine dehydrogenase"/>
    <property type="match status" value="1"/>
</dbReference>
<evidence type="ECO:0000313" key="1">
    <source>
        <dbReference type="EMBL" id="CAK9103711.1"/>
    </source>
</evidence>
<name>A0ABP0RSU4_9DINO</name>
<sequence length="765" mass="83936">MRSSLRELGRLEALEAGEGSAFARVKVTGDGRGVLLQGLGGAVVVPFDGPKVPQQIPLKADLKGLERGEVAWSADGNLASTCLDGQLQLLQMKVELEEIYVPEIFEHGFSAMPRLCWGSGPRPAHLALWRPKDVRLQLWRGNGLETLPEERPLRGIAWGPEHLLAVWSGRALGFPCEKLATGALHLWHTQPETPMQVDLPVDGGVCDVAWSQGSERTAVGHRLTAVESDGKVTVWSIDIADCLEITVLCTMSSSRSLIDTWEMLHSGGDTFCLVPFAAFRLCGADVESAQLLAAVRVKGEEKVLPVASLSAWPAPRVWRGDRWQELHREGCAITVHGWSPALGGHRRWLLSVAHALGPMVGHLKRSRVLLWDVETDMPVRELKLLEDCPVHRFRFERSEGSPGSAVLACALVDGRSLLVEMDGEASVTSATILGDAWNGAAPTGARWRNWPRGAQDLRLLPCRRVAMTLRRREMAGDTEAGDAVVVYGRSFESSNYRQLMLGRSMEADVPKSPDAAIKSLSSFLASRSFPDATAELERSLRRAAKPTAATLLLEPGSHAAAQLEGQLQAALLWCADPPLELGEDGRLGHLRQLINDAVDSDGPLLKPLLVFLLSLHAWQHSLRSPLLPLLPPCSQENLRLYHYSTALDQAWQPFFREGSFFRLRHFVTAERQPALELLEEQLEYCFEIVSTGARLAVEIPLLYLDPEVSGGADGTWVLPPYGVVEVLSVEYGDSGERSSPRQITLRYPGVSMRTGLCDLPIGPRM</sequence>
<protein>
    <recommendedName>
        <fullName evidence="3">Transcription factor IIIC 90kDa subunit N-terminal domain-containing protein</fullName>
    </recommendedName>
</protein>
<dbReference type="Proteomes" id="UP001642484">
    <property type="component" value="Unassembled WGS sequence"/>
</dbReference>
<comment type="caution">
    <text evidence="1">The sequence shown here is derived from an EMBL/GenBank/DDBJ whole genome shotgun (WGS) entry which is preliminary data.</text>
</comment>
<accession>A0ABP0RSU4</accession>
<gene>
    <name evidence="1" type="ORF">CCMP2556_LOCUS48671</name>
</gene>
<evidence type="ECO:0008006" key="3">
    <source>
        <dbReference type="Google" id="ProtNLM"/>
    </source>
</evidence>
<dbReference type="EMBL" id="CAXAMN010026528">
    <property type="protein sequence ID" value="CAK9103711.1"/>
    <property type="molecule type" value="Genomic_DNA"/>
</dbReference>